<evidence type="ECO:0000313" key="4">
    <source>
        <dbReference type="Proteomes" id="UP001165652"/>
    </source>
</evidence>
<reference evidence="3" key="2">
    <citation type="submission" date="2023-02" db="EMBL/GenBank/DDBJ databases">
        <authorList>
            <person name="Rayyan A."/>
            <person name="Meyer T."/>
            <person name="Kyndt J.A."/>
        </authorList>
    </citation>
    <scope>NUCLEOTIDE SEQUENCE</scope>
    <source>
        <strain evidence="3">DSM 9987</strain>
    </source>
</reference>
<keyword evidence="4" id="KW-1185">Reference proteome</keyword>
<proteinExistence type="inferred from homology"/>
<dbReference type="InterPro" id="IPR050259">
    <property type="entry name" value="SDR"/>
</dbReference>
<dbReference type="PANTHER" id="PTHR42879">
    <property type="entry name" value="3-OXOACYL-(ACYL-CARRIER-PROTEIN) REDUCTASE"/>
    <property type="match status" value="1"/>
</dbReference>
<reference evidence="3" key="1">
    <citation type="journal article" date="2023" name="Microbiol Resour">
        <title>Genome Sequences of Rhodoplanes serenus and Two Thermotolerant Strains, Rhodoplanes tepidamans and 'Rhodoplanes cryptolactis,' Further Refine the Genus.</title>
        <authorList>
            <person name="Rayyan A.A."/>
            <person name="Kyndt J.A."/>
        </authorList>
    </citation>
    <scope>NUCLEOTIDE SEQUENCE</scope>
    <source>
        <strain evidence="3">DSM 9987</strain>
    </source>
</reference>
<name>A0ABT5JC19_RHOTP</name>
<organism evidence="3 4">
    <name type="scientific">Rhodoplanes tepidamans</name>
    <name type="common">Rhodoplanes cryptolactis</name>
    <dbReference type="NCBI Taxonomy" id="200616"/>
    <lineage>
        <taxon>Bacteria</taxon>
        <taxon>Pseudomonadati</taxon>
        <taxon>Pseudomonadota</taxon>
        <taxon>Alphaproteobacteria</taxon>
        <taxon>Hyphomicrobiales</taxon>
        <taxon>Nitrobacteraceae</taxon>
        <taxon>Rhodoplanes</taxon>
    </lineage>
</organism>
<accession>A0ABT5JC19</accession>
<dbReference type="Proteomes" id="UP001165652">
    <property type="component" value="Unassembled WGS sequence"/>
</dbReference>
<dbReference type="EMBL" id="JAQQLI010000024">
    <property type="protein sequence ID" value="MDC7787167.1"/>
    <property type="molecule type" value="Genomic_DNA"/>
</dbReference>
<evidence type="ECO:0000256" key="1">
    <source>
        <dbReference type="ARBA" id="ARBA00006484"/>
    </source>
</evidence>
<dbReference type="SUPFAM" id="SSF51735">
    <property type="entry name" value="NAD(P)-binding Rossmann-fold domains"/>
    <property type="match status" value="1"/>
</dbReference>
<dbReference type="RefSeq" id="WP_272778010.1">
    <property type="nucleotide sequence ID" value="NZ_JAQQLI010000024.1"/>
</dbReference>
<sequence>MTTSCGHVLVTGGGRGLGAAIVRAVVAAGFDVSFTVRSATAEAEALIAELSAAAPDRKVAVERLDLSDRAAVESFAGTLADMPAFAGFVHNAGQSYDALAMMLDQAKAEAAMQVNFWSFTRLVGALTRPMMRAKTGRIVAIGSITALQANQGNAAYAASKAALLAYVRTLAIETARNGVTVNYVAPGFIDTAMMAPYEKYRAQMEGQIPARRFARPDEIAALVAFLLSPAAAYLTGAVLPIDGGLSAAIGVHR</sequence>
<dbReference type="Pfam" id="PF13561">
    <property type="entry name" value="adh_short_C2"/>
    <property type="match status" value="1"/>
</dbReference>
<evidence type="ECO:0000313" key="3">
    <source>
        <dbReference type="EMBL" id="MDC7787167.1"/>
    </source>
</evidence>
<feature type="domain" description="Ketoreductase" evidence="2">
    <location>
        <begin position="6"/>
        <end position="191"/>
    </location>
</feature>
<dbReference type="InterPro" id="IPR057326">
    <property type="entry name" value="KR_dom"/>
</dbReference>
<dbReference type="InterPro" id="IPR020904">
    <property type="entry name" value="Sc_DH/Rdtase_CS"/>
</dbReference>
<dbReference type="InterPro" id="IPR036291">
    <property type="entry name" value="NAD(P)-bd_dom_sf"/>
</dbReference>
<dbReference type="PANTHER" id="PTHR42879:SF2">
    <property type="entry name" value="3-OXOACYL-[ACYL-CARRIER-PROTEIN] REDUCTASE FABG"/>
    <property type="match status" value="1"/>
</dbReference>
<gene>
    <name evidence="3" type="ORF">PQJ73_15860</name>
</gene>
<protein>
    <submittedName>
        <fullName evidence="3">SDR family oxidoreductase</fullName>
    </submittedName>
</protein>
<evidence type="ECO:0000259" key="2">
    <source>
        <dbReference type="SMART" id="SM00822"/>
    </source>
</evidence>
<dbReference type="Gene3D" id="3.40.50.720">
    <property type="entry name" value="NAD(P)-binding Rossmann-like Domain"/>
    <property type="match status" value="1"/>
</dbReference>
<comment type="caution">
    <text evidence="3">The sequence shown here is derived from an EMBL/GenBank/DDBJ whole genome shotgun (WGS) entry which is preliminary data.</text>
</comment>
<dbReference type="InterPro" id="IPR002347">
    <property type="entry name" value="SDR_fam"/>
</dbReference>
<dbReference type="PROSITE" id="PS00061">
    <property type="entry name" value="ADH_SHORT"/>
    <property type="match status" value="1"/>
</dbReference>
<dbReference type="SMART" id="SM00822">
    <property type="entry name" value="PKS_KR"/>
    <property type="match status" value="1"/>
</dbReference>
<comment type="similarity">
    <text evidence="1">Belongs to the short-chain dehydrogenases/reductases (SDR) family.</text>
</comment>
<dbReference type="PRINTS" id="PR00081">
    <property type="entry name" value="GDHRDH"/>
</dbReference>